<keyword evidence="2" id="KW-1185">Reference proteome</keyword>
<dbReference type="VEuPathDB" id="GiardiaDB:GMRT_10538"/>
<proteinExistence type="predicted"/>
<dbReference type="OrthoDB" id="341259at2759"/>
<gene>
    <name evidence="1" type="ORF">GMRT_10538</name>
</gene>
<comment type="caution">
    <text evidence="1">The sequence shown here is derived from an EMBL/GenBank/DDBJ whole genome shotgun (WGS) entry which is preliminary data.</text>
</comment>
<dbReference type="SMART" id="SM00248">
    <property type="entry name" value="ANK"/>
    <property type="match status" value="6"/>
</dbReference>
<dbReference type="EMBL" id="VDLU01000004">
    <property type="protein sequence ID" value="TNJ26882.1"/>
    <property type="molecule type" value="Genomic_DNA"/>
</dbReference>
<evidence type="ECO:0000313" key="1">
    <source>
        <dbReference type="EMBL" id="TNJ26882.1"/>
    </source>
</evidence>
<dbReference type="PANTHER" id="PTHR24120">
    <property type="entry name" value="GH07239P"/>
    <property type="match status" value="1"/>
</dbReference>
<protein>
    <submittedName>
        <fullName evidence="1">Ankyrin repeat protein 1</fullName>
    </submittedName>
</protein>
<accession>A0A4Z1SMG4</accession>
<dbReference type="Gene3D" id="1.25.40.20">
    <property type="entry name" value="Ankyrin repeat-containing domain"/>
    <property type="match status" value="2"/>
</dbReference>
<evidence type="ECO:0000313" key="2">
    <source>
        <dbReference type="Proteomes" id="UP000315496"/>
    </source>
</evidence>
<dbReference type="PANTHER" id="PTHR24120:SF4">
    <property type="entry name" value="GH07239P"/>
    <property type="match status" value="1"/>
</dbReference>
<dbReference type="AlphaFoldDB" id="A0A4Z1SMG4"/>
<organism evidence="1 2">
    <name type="scientific">Giardia muris</name>
    <dbReference type="NCBI Taxonomy" id="5742"/>
    <lineage>
        <taxon>Eukaryota</taxon>
        <taxon>Metamonada</taxon>
        <taxon>Diplomonadida</taxon>
        <taxon>Hexamitidae</taxon>
        <taxon>Giardiinae</taxon>
        <taxon>Giardia</taxon>
    </lineage>
</organism>
<dbReference type="Pfam" id="PF12796">
    <property type="entry name" value="Ank_2"/>
    <property type="match status" value="2"/>
</dbReference>
<dbReference type="SUPFAM" id="SSF48403">
    <property type="entry name" value="Ankyrin repeat"/>
    <property type="match status" value="1"/>
</dbReference>
<reference evidence="1 2" key="1">
    <citation type="submission" date="2019-05" db="EMBL/GenBank/DDBJ databases">
        <title>The compact genome of Giardia muris reveals important steps in the evolution of intestinal protozoan parasites.</title>
        <authorList>
            <person name="Xu F."/>
            <person name="Jimenez-Gonzalez A."/>
            <person name="Einarsson E."/>
            <person name="Astvaldsson A."/>
            <person name="Peirasmaki D."/>
            <person name="Eckmann L."/>
            <person name="Andersson J.O."/>
            <person name="Svard S.G."/>
            <person name="Jerlstrom-Hultqvist J."/>
        </authorList>
    </citation>
    <scope>NUCLEOTIDE SEQUENCE [LARGE SCALE GENOMIC DNA]</scope>
    <source>
        <strain evidence="1 2">Roberts-Thomson</strain>
    </source>
</reference>
<name>A0A4Z1SMG4_GIAMU</name>
<dbReference type="InterPro" id="IPR036770">
    <property type="entry name" value="Ankyrin_rpt-contain_sf"/>
</dbReference>
<sequence length="313" mass="35161">MDESLTPLMQAAKENDIEKINECLEQRGNADGGQSDLTKQDRFGETALMKAILNGHVEPVMLLAEYECGYTDKEGKNALIHAVEKNNLEAVKLLLGYVSERNYAKEDGTTALITAAEYGRAECVELLRGYQAGRQNRYGWTALMLAASHGYSACVDLLIHEAGKRTAEASHWGSKYPIGATALIIAVICRRLDIVLRLLPYEFGIPDSNGHTALWHARYHQLREIEQILMVEASIPPNFHRLVAPDHSQFVPGELDWLRRYIHALGHVVVQRVDTDEIGELEARLEESESNQMSLLREVCRYRDKYGPLDESG</sequence>
<dbReference type="InterPro" id="IPR002110">
    <property type="entry name" value="Ankyrin_rpt"/>
</dbReference>
<dbReference type="Proteomes" id="UP000315496">
    <property type="component" value="Chromosome 4"/>
</dbReference>